<keyword evidence="1" id="KW-0813">Transport</keyword>
<feature type="transmembrane region" description="Helical" evidence="8">
    <location>
        <begin position="12"/>
        <end position="31"/>
    </location>
</feature>
<comment type="caution">
    <text evidence="10">The sequence shown here is derived from an EMBL/GenBank/DDBJ whole genome shotgun (WGS) entry which is preliminary data.</text>
</comment>
<evidence type="ECO:0000313" key="10">
    <source>
        <dbReference type="EMBL" id="MFD2513054.1"/>
    </source>
</evidence>
<feature type="transmembrane region" description="Helical" evidence="8">
    <location>
        <begin position="43"/>
        <end position="66"/>
    </location>
</feature>
<dbReference type="Proteomes" id="UP001597544">
    <property type="component" value="Unassembled WGS sequence"/>
</dbReference>
<keyword evidence="5 6" id="KW-0408">Iron</keyword>
<gene>
    <name evidence="10" type="ORF">ACFSRY_04195</name>
</gene>
<evidence type="ECO:0000259" key="9">
    <source>
        <dbReference type="PROSITE" id="PS51007"/>
    </source>
</evidence>
<feature type="transmembrane region" description="Helical" evidence="8">
    <location>
        <begin position="97"/>
        <end position="113"/>
    </location>
</feature>
<proteinExistence type="predicted"/>
<keyword evidence="2 6" id="KW-0349">Heme</keyword>
<feature type="region of interest" description="Disordered" evidence="7">
    <location>
        <begin position="121"/>
        <end position="147"/>
    </location>
</feature>
<dbReference type="Pfam" id="PF04247">
    <property type="entry name" value="SirB"/>
    <property type="match status" value="1"/>
</dbReference>
<keyword evidence="3 6" id="KW-0479">Metal-binding</keyword>
<protein>
    <submittedName>
        <fullName evidence="10">SirB2 family protein</fullName>
    </submittedName>
</protein>
<evidence type="ECO:0000256" key="8">
    <source>
        <dbReference type="SAM" id="Phobius"/>
    </source>
</evidence>
<dbReference type="PANTHER" id="PTHR33751:SF1">
    <property type="entry name" value="CBB3-TYPE CYTOCHROME C OXIDASE SUBUNIT FIXP"/>
    <property type="match status" value="1"/>
</dbReference>
<keyword evidence="8" id="KW-1133">Transmembrane helix</keyword>
<dbReference type="InterPro" id="IPR008168">
    <property type="entry name" value="Cyt_C_IC"/>
</dbReference>
<evidence type="ECO:0000256" key="4">
    <source>
        <dbReference type="ARBA" id="ARBA00022982"/>
    </source>
</evidence>
<dbReference type="InterPro" id="IPR050597">
    <property type="entry name" value="Cytochrome_c_Oxidase_Subunit"/>
</dbReference>
<dbReference type="InterPro" id="IPR036909">
    <property type="entry name" value="Cyt_c-like_dom_sf"/>
</dbReference>
<evidence type="ECO:0000256" key="5">
    <source>
        <dbReference type="ARBA" id="ARBA00023004"/>
    </source>
</evidence>
<keyword evidence="8" id="KW-0472">Membrane</keyword>
<name>A0ABW5IIJ7_9BACT</name>
<evidence type="ECO:0000313" key="11">
    <source>
        <dbReference type="Proteomes" id="UP001597544"/>
    </source>
</evidence>
<evidence type="ECO:0000256" key="6">
    <source>
        <dbReference type="PROSITE-ProRule" id="PRU00433"/>
    </source>
</evidence>
<dbReference type="PROSITE" id="PS51007">
    <property type="entry name" value="CYTC"/>
    <property type="match status" value="1"/>
</dbReference>
<accession>A0ABW5IIJ7</accession>
<dbReference type="Pfam" id="PF13442">
    <property type="entry name" value="Cytochrome_CBB3"/>
    <property type="match status" value="1"/>
</dbReference>
<sequence length="239" mass="25858">MQETVTALHTHVLVVILFLILFTAKAILLFLNKHKQLEKAKRYTKALDAVFGILILVSGGYLLYLYNGMPGWLITKVILVLLAIPIGIVGLRRHSKLLTILALLIFLYVYGVAETKSLTMQQPGPVRNTTTAPVPGETPETGAPVISDAGAPEEIISSMNEAQLTNAKAIYTQVCATCHGTDGTKGLGGAARLTISNLSLKERINVIENGRGLMPGFNEQLTEQEAEALAAYTMTLKNK</sequence>
<keyword evidence="8" id="KW-0812">Transmembrane</keyword>
<dbReference type="InterPro" id="IPR007360">
    <property type="entry name" value="SirB"/>
</dbReference>
<evidence type="ECO:0000256" key="3">
    <source>
        <dbReference type="ARBA" id="ARBA00022723"/>
    </source>
</evidence>
<keyword evidence="4" id="KW-0249">Electron transport</keyword>
<dbReference type="PANTHER" id="PTHR33751">
    <property type="entry name" value="CBB3-TYPE CYTOCHROME C OXIDASE SUBUNIT FIXP"/>
    <property type="match status" value="1"/>
</dbReference>
<evidence type="ECO:0000256" key="1">
    <source>
        <dbReference type="ARBA" id="ARBA00022448"/>
    </source>
</evidence>
<dbReference type="SUPFAM" id="SSF46626">
    <property type="entry name" value="Cytochrome c"/>
    <property type="match status" value="1"/>
</dbReference>
<dbReference type="PRINTS" id="PR00605">
    <property type="entry name" value="CYTCHROMECIC"/>
</dbReference>
<dbReference type="InterPro" id="IPR009056">
    <property type="entry name" value="Cyt_c-like_dom"/>
</dbReference>
<reference evidence="11" key="1">
    <citation type="journal article" date="2019" name="Int. J. Syst. Evol. Microbiol.">
        <title>The Global Catalogue of Microorganisms (GCM) 10K type strain sequencing project: providing services to taxonomists for standard genome sequencing and annotation.</title>
        <authorList>
            <consortium name="The Broad Institute Genomics Platform"/>
            <consortium name="The Broad Institute Genome Sequencing Center for Infectious Disease"/>
            <person name="Wu L."/>
            <person name="Ma J."/>
        </authorList>
    </citation>
    <scope>NUCLEOTIDE SEQUENCE [LARGE SCALE GENOMIC DNA]</scope>
    <source>
        <strain evidence="11">KCTC 42498</strain>
    </source>
</reference>
<organism evidence="10 11">
    <name type="scientific">Pontibacter locisalis</name>
    <dbReference type="NCBI Taxonomy" id="1719035"/>
    <lineage>
        <taxon>Bacteria</taxon>
        <taxon>Pseudomonadati</taxon>
        <taxon>Bacteroidota</taxon>
        <taxon>Cytophagia</taxon>
        <taxon>Cytophagales</taxon>
        <taxon>Hymenobacteraceae</taxon>
        <taxon>Pontibacter</taxon>
    </lineage>
</organism>
<dbReference type="Gene3D" id="1.10.760.10">
    <property type="entry name" value="Cytochrome c-like domain"/>
    <property type="match status" value="1"/>
</dbReference>
<dbReference type="EMBL" id="JBHULU010000004">
    <property type="protein sequence ID" value="MFD2513054.1"/>
    <property type="molecule type" value="Genomic_DNA"/>
</dbReference>
<feature type="compositionally biased region" description="Polar residues" evidence="7">
    <location>
        <begin position="121"/>
        <end position="132"/>
    </location>
</feature>
<evidence type="ECO:0000256" key="2">
    <source>
        <dbReference type="ARBA" id="ARBA00022617"/>
    </source>
</evidence>
<dbReference type="RefSeq" id="WP_377503512.1">
    <property type="nucleotide sequence ID" value="NZ_JBHULU010000004.1"/>
</dbReference>
<feature type="domain" description="Cytochrome c" evidence="9">
    <location>
        <begin position="162"/>
        <end position="237"/>
    </location>
</feature>
<evidence type="ECO:0000256" key="7">
    <source>
        <dbReference type="SAM" id="MobiDB-lite"/>
    </source>
</evidence>
<feature type="transmembrane region" description="Helical" evidence="8">
    <location>
        <begin position="72"/>
        <end position="90"/>
    </location>
</feature>
<keyword evidence="11" id="KW-1185">Reference proteome</keyword>